<name>A0A2B4R7S9_STYPI</name>
<dbReference type="Pfam" id="PF13424">
    <property type="entry name" value="TPR_12"/>
    <property type="match status" value="3"/>
</dbReference>
<comment type="caution">
    <text evidence="3">The sequence shown here is derived from an EMBL/GenBank/DDBJ whole genome shotgun (WGS) entry which is preliminary data.</text>
</comment>
<dbReference type="PROSITE" id="PS50005">
    <property type="entry name" value="TPR"/>
    <property type="match status" value="3"/>
</dbReference>
<accession>A0A2B4R7S9</accession>
<evidence type="ECO:0000259" key="2">
    <source>
        <dbReference type="Pfam" id="PF18738"/>
    </source>
</evidence>
<feature type="repeat" description="TPR" evidence="1">
    <location>
        <begin position="115"/>
        <end position="148"/>
    </location>
</feature>
<dbReference type="SUPFAM" id="SSF48452">
    <property type="entry name" value="TPR-like"/>
    <property type="match status" value="2"/>
</dbReference>
<dbReference type="EMBL" id="LSMT01001460">
    <property type="protein sequence ID" value="PFX12282.1"/>
    <property type="molecule type" value="Genomic_DNA"/>
</dbReference>
<evidence type="ECO:0000313" key="3">
    <source>
        <dbReference type="EMBL" id="PFX12282.1"/>
    </source>
</evidence>
<dbReference type="InterPro" id="IPR041249">
    <property type="entry name" value="HEPN_DZIP3"/>
</dbReference>
<feature type="repeat" description="TPR" evidence="1">
    <location>
        <begin position="75"/>
        <end position="108"/>
    </location>
</feature>
<dbReference type="PANTHER" id="PTHR10098:SF108">
    <property type="entry name" value="TETRATRICOPEPTIDE REPEAT PROTEIN 28"/>
    <property type="match status" value="1"/>
</dbReference>
<dbReference type="Gene3D" id="1.25.40.10">
    <property type="entry name" value="Tetratricopeptide repeat domain"/>
    <property type="match status" value="2"/>
</dbReference>
<evidence type="ECO:0000313" key="4">
    <source>
        <dbReference type="Proteomes" id="UP000225706"/>
    </source>
</evidence>
<dbReference type="Proteomes" id="UP000225706">
    <property type="component" value="Unassembled WGS sequence"/>
</dbReference>
<feature type="repeat" description="TPR" evidence="1">
    <location>
        <begin position="231"/>
        <end position="264"/>
    </location>
</feature>
<dbReference type="InterPro" id="IPR019734">
    <property type="entry name" value="TPR_rpt"/>
</dbReference>
<evidence type="ECO:0000256" key="1">
    <source>
        <dbReference type="PROSITE-ProRule" id="PRU00339"/>
    </source>
</evidence>
<proteinExistence type="predicted"/>
<dbReference type="OrthoDB" id="5989771at2759"/>
<reference evidence="4" key="1">
    <citation type="journal article" date="2017" name="bioRxiv">
        <title>Comparative analysis of the genomes of Stylophora pistillata and Acropora digitifera provides evidence for extensive differences between species of corals.</title>
        <authorList>
            <person name="Voolstra C.R."/>
            <person name="Li Y."/>
            <person name="Liew Y.J."/>
            <person name="Baumgarten S."/>
            <person name="Zoccola D."/>
            <person name="Flot J.-F."/>
            <person name="Tambutte S."/>
            <person name="Allemand D."/>
            <person name="Aranda M."/>
        </authorList>
    </citation>
    <scope>NUCLEOTIDE SEQUENCE [LARGE SCALE GENOMIC DNA]</scope>
</reference>
<keyword evidence="4" id="KW-1185">Reference proteome</keyword>
<keyword evidence="1" id="KW-0802">TPR repeat</keyword>
<dbReference type="SMART" id="SM00028">
    <property type="entry name" value="TPR"/>
    <property type="match status" value="4"/>
</dbReference>
<dbReference type="AlphaFoldDB" id="A0A2B4R7S9"/>
<protein>
    <submittedName>
        <fullName evidence="3">Tetratricopeptide repeat protein 28</fullName>
    </submittedName>
</protein>
<dbReference type="InterPro" id="IPR011990">
    <property type="entry name" value="TPR-like_helical_dom_sf"/>
</dbReference>
<feature type="non-terminal residue" evidence="3">
    <location>
        <position position="861"/>
    </location>
</feature>
<feature type="domain" description="DZIP3-like HEPN" evidence="2">
    <location>
        <begin position="515"/>
        <end position="659"/>
    </location>
</feature>
<dbReference type="PROSITE" id="PS50293">
    <property type="entry name" value="TPR_REGION"/>
    <property type="match status" value="1"/>
</dbReference>
<organism evidence="3 4">
    <name type="scientific">Stylophora pistillata</name>
    <name type="common">Smooth cauliflower coral</name>
    <dbReference type="NCBI Taxonomy" id="50429"/>
    <lineage>
        <taxon>Eukaryota</taxon>
        <taxon>Metazoa</taxon>
        <taxon>Cnidaria</taxon>
        <taxon>Anthozoa</taxon>
        <taxon>Hexacorallia</taxon>
        <taxon>Scleractinia</taxon>
        <taxon>Astrocoeniina</taxon>
        <taxon>Pocilloporidae</taxon>
        <taxon>Stylophora</taxon>
    </lineage>
</organism>
<sequence length="861" mass="97210">MFHAAYKASNYTSAERYAKELLIIHHASGDTLTEGRLSLVLRQIYHKQNEFKKAREYYQKAADITRSTAGKQTEALCYMMIGKLFNSLCDYHKAEEYYKKALTITVSNGDRDSEATIYGNLGTIFQSLGEYDRAEEYYKKALTIRKKIGHRKREAADYGNLGTLFHSLSEYRKSQEYTEKAPLETIVGGRAGINRHVPASEKKLPRCGRVGIVKTRSTLFLDLHVVKDGEGTAYGNLGTLFQSLGEYKKAQEYTEKALAIRKEIGDREGEAADYGNLGTLFHSLQDPLWPVKFHLFSSLLTKDFLVGHFADCFFLNPTSPDEVASIVHCLKNSKCEGVDGLCMSPIKETIDLLAAPLYHICNLSFEHGVFPDKLKIAKIIPVFKDDDPSLFSNYLRLSGFLPKFNILNHHQYGFRPHHSTAMAILELVNNIYEGFENNQYTVGVFTDPKKVFDTVNHDTLLDNLTFKALEILLMASAAPVTSSTKETTNYARLCRLLVDIGTQALRDTLNAIHAPANLHTVLAANTATLQSLKAKRIINATQWGKLFPAIPNSVSSSNFDTTLLMVLLRNLCGLTTPPTGWDALPAVTDLSKEADIARVKFFRNTVYGHAEKASVDDIKFNDYWRDIRDTLIRLGGASYQAAIDTLRNETMDPDVEDHYMGLLSEWKKDEDNVKEELGAMKKMQEKIVRGQEKIVHGQEKMLQALTPSKEVADQVTALHEIKLKVLPKDLDAEKHEILNQHFTTYISIFMKNNKLSSMEGMGEFLKYIEDSYNLLTRALGCGCLEIRVQCRNMESLERLWRDCCHGNLDRMAERCLVTNELIKKLDLKALRLNVVIKEEDYLACKESFSDVVGPLKEVSSS</sequence>
<gene>
    <name evidence="3" type="primary">Ttc28</name>
    <name evidence="3" type="ORF">AWC38_SpisGene23783</name>
</gene>
<dbReference type="PANTHER" id="PTHR10098">
    <property type="entry name" value="RAPSYN-RELATED"/>
    <property type="match status" value="1"/>
</dbReference>
<dbReference type="Pfam" id="PF18738">
    <property type="entry name" value="HEPN_DZIP3"/>
    <property type="match status" value="1"/>
</dbReference>